<evidence type="ECO:0000313" key="2">
    <source>
        <dbReference type="EMBL" id="VTR37022.1"/>
    </source>
</evidence>
<dbReference type="AlphaFoldDB" id="A0A4U9UXD5"/>
<dbReference type="Pfam" id="PF14302">
    <property type="entry name" value="DUF4377"/>
    <property type="match status" value="1"/>
</dbReference>
<dbReference type="RefSeq" id="WP_051607266.1">
    <property type="nucleotide sequence ID" value="NZ_JBPFQZ010000012.1"/>
</dbReference>
<evidence type="ECO:0000259" key="1">
    <source>
        <dbReference type="Pfam" id="PF14302"/>
    </source>
</evidence>
<dbReference type="Proteomes" id="UP000308196">
    <property type="component" value="Chromosome"/>
</dbReference>
<dbReference type="GeneID" id="78462549"/>
<gene>
    <name evidence="2" type="ORF">NCTC11429_01799</name>
</gene>
<protein>
    <recommendedName>
        <fullName evidence="1">DUF4377 domain-containing protein</fullName>
    </recommendedName>
</protein>
<organism evidence="2 3">
    <name type="scientific">Sphingobacterium thalpophilum</name>
    <dbReference type="NCBI Taxonomy" id="259"/>
    <lineage>
        <taxon>Bacteria</taxon>
        <taxon>Pseudomonadati</taxon>
        <taxon>Bacteroidota</taxon>
        <taxon>Sphingobacteriia</taxon>
        <taxon>Sphingobacteriales</taxon>
        <taxon>Sphingobacteriaceae</taxon>
        <taxon>Sphingobacterium</taxon>
    </lineage>
</organism>
<evidence type="ECO:0000313" key="3">
    <source>
        <dbReference type="Proteomes" id="UP000308196"/>
    </source>
</evidence>
<dbReference type="InterPro" id="IPR025485">
    <property type="entry name" value="DUF4377"/>
</dbReference>
<feature type="domain" description="DUF4377" evidence="1">
    <location>
        <begin position="53"/>
        <end position="111"/>
    </location>
</feature>
<proteinExistence type="predicted"/>
<dbReference type="PROSITE" id="PS51257">
    <property type="entry name" value="PROKAR_LIPOPROTEIN"/>
    <property type="match status" value="1"/>
</dbReference>
<sequence>MKNSIFLLLIFLFSCSKENSDQTYIAQLEIQPTIEYVAPNPPAKPDQPKNIPALKVRESNKEEYHLGLDEISGFVFEEGNRYKLKVQITILASPPLDGNNKTYKLLEVISKQQAAINNIMKRTSILCEEDSKENY</sequence>
<name>A0A4U9UXD5_9SPHI</name>
<accession>A0A4U9UXD5</accession>
<dbReference type="KEGG" id="stha:NCTC11429_01799"/>
<dbReference type="EMBL" id="LR590484">
    <property type="protein sequence ID" value="VTR37022.1"/>
    <property type="molecule type" value="Genomic_DNA"/>
</dbReference>
<reference evidence="2 3" key="1">
    <citation type="submission" date="2019-05" db="EMBL/GenBank/DDBJ databases">
        <authorList>
            <consortium name="Pathogen Informatics"/>
        </authorList>
    </citation>
    <scope>NUCLEOTIDE SEQUENCE [LARGE SCALE GENOMIC DNA]</scope>
    <source>
        <strain evidence="2 3">NCTC11429</strain>
    </source>
</reference>